<evidence type="ECO:0000313" key="12">
    <source>
        <dbReference type="Proteomes" id="UP000244309"/>
    </source>
</evidence>
<dbReference type="GO" id="GO:0071011">
    <property type="term" value="C:precatalytic spliceosome"/>
    <property type="evidence" value="ECO:0007669"/>
    <property type="project" value="TreeGrafter"/>
</dbReference>
<keyword evidence="3" id="KW-0507">mRNA processing</keyword>
<dbReference type="GO" id="GO:0005687">
    <property type="term" value="C:U4 snRNP"/>
    <property type="evidence" value="ECO:0007669"/>
    <property type="project" value="TreeGrafter"/>
</dbReference>
<dbReference type="PANTHER" id="PTHR13904">
    <property type="entry name" value="PRE-MRNA SPLICING FACTOR PRP31"/>
    <property type="match status" value="1"/>
</dbReference>
<dbReference type="SUPFAM" id="SSF89124">
    <property type="entry name" value="Nop domain"/>
    <property type="match status" value="1"/>
</dbReference>
<dbReference type="PANTHER" id="PTHR13904:SF0">
    <property type="entry name" value="U4_U6 SMALL NUCLEAR RIBONUCLEOPROTEIN PRP31"/>
    <property type="match status" value="1"/>
</dbReference>
<name>A0A2V1AQ94_9ASCO</name>
<dbReference type="Gene3D" id="1.10.287.4070">
    <property type="match status" value="1"/>
</dbReference>
<evidence type="ECO:0000256" key="9">
    <source>
        <dbReference type="SAM" id="MobiDB-lite"/>
    </source>
</evidence>
<dbReference type="Gene3D" id="1.10.246.90">
    <property type="entry name" value="Nop domain"/>
    <property type="match status" value="1"/>
</dbReference>
<dbReference type="Proteomes" id="UP000244309">
    <property type="component" value="Unassembled WGS sequence"/>
</dbReference>
<dbReference type="EMBL" id="PKFO01000003">
    <property type="protein sequence ID" value="PVH20397.1"/>
    <property type="molecule type" value="Genomic_DNA"/>
</dbReference>
<dbReference type="InterPro" id="IPR036070">
    <property type="entry name" value="Nop_dom_sf"/>
</dbReference>
<evidence type="ECO:0000256" key="7">
    <source>
        <dbReference type="ARBA" id="ARBA00023242"/>
    </source>
</evidence>
<gene>
    <name evidence="11" type="ORF">CXQ85_002185</name>
</gene>
<keyword evidence="7" id="KW-0539">Nucleus</keyword>
<dbReference type="GO" id="GO:0000244">
    <property type="term" value="P:spliceosomal tri-snRNP complex assembly"/>
    <property type="evidence" value="ECO:0007669"/>
    <property type="project" value="InterPro"/>
</dbReference>
<keyword evidence="4" id="KW-0747">Spliceosome</keyword>
<dbReference type="SMART" id="SM00931">
    <property type="entry name" value="NOSIC"/>
    <property type="match status" value="1"/>
</dbReference>
<keyword evidence="5" id="KW-0694">RNA-binding</keyword>
<dbReference type="InterPro" id="IPR027105">
    <property type="entry name" value="Prp31"/>
</dbReference>
<reference evidence="11 12" key="1">
    <citation type="submission" date="2017-12" db="EMBL/GenBank/DDBJ databases">
        <title>Genome Sequence of a Multidrug-Resistant Candida haemulonii Isolate from a Patient with Chronic Leg Ulcers in Israel.</title>
        <authorList>
            <person name="Chow N.A."/>
            <person name="Gade L."/>
            <person name="Batra D."/>
            <person name="Rowe L.A."/>
            <person name="Ben-Ami R."/>
            <person name="Loparev V.N."/>
            <person name="Litvintseva A.P."/>
        </authorList>
    </citation>
    <scope>NUCLEOTIDE SEQUENCE [LARGE SCALE GENOMIC DNA]</scope>
    <source>
        <strain evidence="11 12">B11899</strain>
    </source>
</reference>
<feature type="region of interest" description="Disordered" evidence="9">
    <location>
        <begin position="466"/>
        <end position="504"/>
    </location>
</feature>
<evidence type="ECO:0000256" key="5">
    <source>
        <dbReference type="ARBA" id="ARBA00022884"/>
    </source>
</evidence>
<evidence type="ECO:0000256" key="2">
    <source>
        <dbReference type="ARBA" id="ARBA00005572"/>
    </source>
</evidence>
<keyword evidence="12" id="KW-1185">Reference proteome</keyword>
<feature type="region of interest" description="Disordered" evidence="9">
    <location>
        <begin position="373"/>
        <end position="411"/>
    </location>
</feature>
<comment type="subcellular location">
    <subcellularLocation>
        <location evidence="1">Nucleus</location>
    </subcellularLocation>
</comment>
<evidence type="ECO:0000256" key="6">
    <source>
        <dbReference type="ARBA" id="ARBA00023187"/>
    </source>
</evidence>
<dbReference type="InterPro" id="IPR002687">
    <property type="entry name" value="Nop_dom"/>
</dbReference>
<evidence type="ECO:0000256" key="4">
    <source>
        <dbReference type="ARBA" id="ARBA00022728"/>
    </source>
</evidence>
<dbReference type="GeneID" id="37007516"/>
<dbReference type="Pfam" id="PF09785">
    <property type="entry name" value="Prp31_C"/>
    <property type="match status" value="1"/>
</dbReference>
<evidence type="ECO:0000259" key="10">
    <source>
        <dbReference type="PROSITE" id="PS51358"/>
    </source>
</evidence>
<keyword evidence="6" id="KW-0508">mRNA splicing</keyword>
<feature type="compositionally biased region" description="Basic residues" evidence="9">
    <location>
        <begin position="390"/>
        <end position="403"/>
    </location>
</feature>
<dbReference type="InterPro" id="IPR019175">
    <property type="entry name" value="Prp31_C"/>
</dbReference>
<dbReference type="GO" id="GO:0003723">
    <property type="term" value="F:RNA binding"/>
    <property type="evidence" value="ECO:0007669"/>
    <property type="project" value="UniProtKB-KW"/>
</dbReference>
<dbReference type="GO" id="GO:0046540">
    <property type="term" value="C:U4/U6 x U5 tri-snRNP complex"/>
    <property type="evidence" value="ECO:0007669"/>
    <property type="project" value="InterPro"/>
</dbReference>
<accession>A0A2V1AQ94</accession>
<keyword evidence="8" id="KW-0687">Ribonucleoprotein</keyword>
<dbReference type="Pfam" id="PF01798">
    <property type="entry name" value="Nop"/>
    <property type="match status" value="1"/>
</dbReference>
<comment type="similarity">
    <text evidence="2">Belongs to the PRP31 family.</text>
</comment>
<protein>
    <recommendedName>
        <fullName evidence="10">Nop domain-containing protein</fullName>
    </recommendedName>
</protein>
<evidence type="ECO:0000256" key="1">
    <source>
        <dbReference type="ARBA" id="ARBA00004123"/>
    </source>
</evidence>
<dbReference type="VEuPathDB" id="FungiDB:CXQ85_002185"/>
<dbReference type="InterPro" id="IPR012976">
    <property type="entry name" value="NOSIC"/>
</dbReference>
<feature type="domain" description="Nop" evidence="10">
    <location>
        <begin position="255"/>
        <end position="373"/>
    </location>
</feature>
<proteinExistence type="inferred from homology"/>
<dbReference type="STRING" id="45357.A0A2V1AQ94"/>
<dbReference type="PROSITE" id="PS51358">
    <property type="entry name" value="NOP"/>
    <property type="match status" value="1"/>
</dbReference>
<evidence type="ECO:0000256" key="8">
    <source>
        <dbReference type="ARBA" id="ARBA00023274"/>
    </source>
</evidence>
<sequence length="525" mass="58881">MLEAETTSTVIMADEPNYEEDLLADLQSGSDEEIDQDEQVENSSDLTQATAHTDNWQDLLRASHLHNVGSKLEQIDVTNIQDPSKLTSVQSVIPQIREQLKTHSDEQETDYMELLASVNDENQTEEFKFLMQISEIPTLIHDEISLIHRYVKTHYKLVFAELESLVPNPVDYCRVVLLVGQELAGIRDKESKLQEVVSSSKVLAISMAALENFARSLYLNESDMAHIRKACEICIELNGFIKELSDFVSQKLSKFAPNVNNLIGPVVTSQLLISVGSLRQLALTPACNLPSFGVKDLSSQLNTRSNFVRATGYLYYSELVMGLPPEIIKQALRIISAKIILAARIDLSGSKPDGSLGSSYLEEVKTKIDKLLTPPDRTAPKALPVPKEQKSKKRGGRRFRKMKERTQMSEIRKAQNKMEFGREETAVVDAFGEEVGLGLSKQIDGVRANRNTDARMSKAMVSRLNQQKDRGNDLDTLVFARDDGEENKDGQRKPKTSSWFSGIKRNRFADLDSDDEDSKRQKTGN</sequence>
<dbReference type="OrthoDB" id="4771285at2759"/>
<dbReference type="AlphaFoldDB" id="A0A2V1AQ94"/>
<dbReference type="InterPro" id="IPR042239">
    <property type="entry name" value="Nop_C"/>
</dbReference>
<comment type="caution">
    <text evidence="11">The sequence shown here is derived from an EMBL/GenBank/DDBJ whole genome shotgun (WGS) entry which is preliminary data.</text>
</comment>
<organism evidence="11 12">
    <name type="scientific">Candidozyma haemuli</name>
    <dbReference type="NCBI Taxonomy" id="45357"/>
    <lineage>
        <taxon>Eukaryota</taxon>
        <taxon>Fungi</taxon>
        <taxon>Dikarya</taxon>
        <taxon>Ascomycota</taxon>
        <taxon>Saccharomycotina</taxon>
        <taxon>Pichiomycetes</taxon>
        <taxon>Metschnikowiaceae</taxon>
        <taxon>Candidozyma</taxon>
    </lineage>
</organism>
<dbReference type="RefSeq" id="XP_025341337.1">
    <property type="nucleotide sequence ID" value="XM_025485872.1"/>
</dbReference>
<evidence type="ECO:0000313" key="11">
    <source>
        <dbReference type="EMBL" id="PVH20397.1"/>
    </source>
</evidence>
<evidence type="ECO:0000256" key="3">
    <source>
        <dbReference type="ARBA" id="ARBA00022664"/>
    </source>
</evidence>